<dbReference type="Proteomes" id="UP001206483">
    <property type="component" value="Unassembled WGS sequence"/>
</dbReference>
<evidence type="ECO:0000313" key="3">
    <source>
        <dbReference type="Proteomes" id="UP001206483"/>
    </source>
</evidence>
<organism evidence="2 3">
    <name type="scientific">Kitasatospora paracochleata</name>
    <dbReference type="NCBI Taxonomy" id="58354"/>
    <lineage>
        <taxon>Bacteria</taxon>
        <taxon>Bacillati</taxon>
        <taxon>Actinomycetota</taxon>
        <taxon>Actinomycetes</taxon>
        <taxon>Kitasatosporales</taxon>
        <taxon>Streptomycetaceae</taxon>
        <taxon>Kitasatospora</taxon>
    </lineage>
</organism>
<sequence>MSVVEHVRSGNVPALARELAPLTAAERRELLPGLKQLRKELRDSWSSRAGAWSCLMVAGAVCHSAPSGAAAWLGGREFEDISAWRHARLRELLDDRPAEWQAAVAERLAERRPNRWGTDERLHLVEYLVHRSGCPVPTSDGFVLHWARDRGRPGPRPEVPRPLPVGTDLYVRLLADPWTPVLAPRLFEVAEAAEQLAGPWAARDDGRKWPAVLAELAEAGVLDRADLIDRCLARLLRGGRANELRVFQTVLKALAPTAAENTARVRTYLALLDGPSPIAGEAQQVLIGLDATDLLAEASQTVLFRTEKKLVRAQLGWLDRTARAGARAGDGGERAGEVVLAAAAALGHPDRALQEAALKVIARHLPAAGEAVLPELRLAAEALDPAHHARAADLFGAAPAAAEEYREQLPVVAPRPVPAPPASPEETAEELAAVLAGDDGLVPFERTLDALVRHSFQNREALARALEPVLRVGARTELYTVGEAVCGRIPAHQAWAAVQGRQNWFRHHWTTSFDHQRAARLEEAVWRIVVRPVPFLLAIPTDATGAIDPAALVDRLTRYEEAGLGPGPADLAQALLRVAPTTDPAVLAAAGRLESPEGERLAHWLRTGGLPRQTSEPVTADRRDWRGGRIRTMRQPGVVAEPALPADAACLVGPPEKLRLRDSWWSPQPAEHWLGTLPGHREELAARLLRCFAEVEERGAQQVLPQLAEAAGPAGPAVHLAVGYGLAARHVDDRTAAVDALLVLAARGDLDAALLGAELGELVRAGLAKTTRIAAALRSAADTGAYRTVWGVLAVLLPVALTDRAPRGAAELLALAVDCVRRCGARGPVAEVTAAAGRGGSSRLVQEARALDHLLAGC</sequence>
<dbReference type="Pfam" id="PF25148">
    <property type="entry name" value="DUF7824"/>
    <property type="match status" value="1"/>
</dbReference>
<name>A0ABT1ITV5_9ACTN</name>
<proteinExistence type="predicted"/>
<gene>
    <name evidence="2" type="ORF">FHR36_001694</name>
</gene>
<evidence type="ECO:0000313" key="2">
    <source>
        <dbReference type="EMBL" id="MCP2308570.1"/>
    </source>
</evidence>
<protein>
    <recommendedName>
        <fullName evidence="1">DUF7824 domain-containing protein</fullName>
    </recommendedName>
</protein>
<reference evidence="2 3" key="1">
    <citation type="submission" date="2022-06" db="EMBL/GenBank/DDBJ databases">
        <title>Sequencing the genomes of 1000 actinobacteria strains.</title>
        <authorList>
            <person name="Klenk H.-P."/>
        </authorList>
    </citation>
    <scope>NUCLEOTIDE SEQUENCE [LARGE SCALE GENOMIC DNA]</scope>
    <source>
        <strain evidence="2 3">DSM 41656</strain>
    </source>
</reference>
<comment type="caution">
    <text evidence="2">The sequence shown here is derived from an EMBL/GenBank/DDBJ whole genome shotgun (WGS) entry which is preliminary data.</text>
</comment>
<dbReference type="RefSeq" id="WP_253795331.1">
    <property type="nucleotide sequence ID" value="NZ_JAMZDX010000002.1"/>
</dbReference>
<accession>A0ABT1ITV5</accession>
<evidence type="ECO:0000259" key="1">
    <source>
        <dbReference type="Pfam" id="PF25148"/>
    </source>
</evidence>
<feature type="domain" description="DUF7824" evidence="1">
    <location>
        <begin position="531"/>
        <end position="604"/>
    </location>
</feature>
<dbReference type="InterPro" id="IPR056726">
    <property type="entry name" value="DUF7824"/>
</dbReference>
<dbReference type="EMBL" id="JAMZDX010000002">
    <property type="protein sequence ID" value="MCP2308570.1"/>
    <property type="molecule type" value="Genomic_DNA"/>
</dbReference>
<keyword evidence="3" id="KW-1185">Reference proteome</keyword>